<dbReference type="GeneID" id="44997386"/>
<dbReference type="KEGG" id="cac:CA_C0875"/>
<evidence type="ECO:0000313" key="10">
    <source>
        <dbReference type="Proteomes" id="UP000000814"/>
    </source>
</evidence>
<feature type="transmembrane region" description="Helical" evidence="7">
    <location>
        <begin position="160"/>
        <end position="180"/>
    </location>
</feature>
<dbReference type="HOGENOM" id="CLU_033863_19_0_9"/>
<feature type="transmembrane region" description="Helical" evidence="7">
    <location>
        <begin position="49"/>
        <end position="67"/>
    </location>
</feature>
<evidence type="ECO:0000256" key="6">
    <source>
        <dbReference type="ARBA" id="ARBA00023136"/>
    </source>
</evidence>
<dbReference type="GO" id="GO:0005886">
    <property type="term" value="C:plasma membrane"/>
    <property type="evidence" value="ECO:0007669"/>
    <property type="project" value="UniProtKB-SubCell"/>
</dbReference>
<dbReference type="InterPro" id="IPR050638">
    <property type="entry name" value="AA-Vitamin_Transporters"/>
</dbReference>
<feature type="transmembrane region" description="Helical" evidence="7">
    <location>
        <begin position="108"/>
        <end position="128"/>
    </location>
</feature>
<evidence type="ECO:0000259" key="8">
    <source>
        <dbReference type="Pfam" id="PF00892"/>
    </source>
</evidence>
<proteinExistence type="inferred from homology"/>
<dbReference type="eggNOG" id="COG0697">
    <property type="taxonomic scope" value="Bacteria"/>
</dbReference>
<evidence type="ECO:0000256" key="7">
    <source>
        <dbReference type="SAM" id="Phobius"/>
    </source>
</evidence>
<organism evidence="9 10">
    <name type="scientific">Clostridium acetobutylicum (strain ATCC 824 / DSM 792 / JCM 1419 / IAM 19013 / LMG 5710 / NBRC 13948 / NRRL B-527 / VKM B-1787 / 2291 / W)</name>
    <dbReference type="NCBI Taxonomy" id="272562"/>
    <lineage>
        <taxon>Bacteria</taxon>
        <taxon>Bacillati</taxon>
        <taxon>Bacillota</taxon>
        <taxon>Clostridia</taxon>
        <taxon>Eubacteriales</taxon>
        <taxon>Clostridiaceae</taxon>
        <taxon>Clostridium</taxon>
    </lineage>
</organism>
<dbReference type="PIR" id="H97007">
    <property type="entry name" value="H97007"/>
</dbReference>
<dbReference type="SUPFAM" id="SSF103481">
    <property type="entry name" value="Multidrug resistance efflux transporter EmrE"/>
    <property type="match status" value="2"/>
</dbReference>
<feature type="transmembrane region" description="Helical" evidence="7">
    <location>
        <begin position="257"/>
        <end position="276"/>
    </location>
</feature>
<name>Q97KP2_CLOAB</name>
<sequence length="306" mass="33642">MTNENIVDSNLRKKGLIFAVLASTLWGISGIAAQYLFQMEDFSPEWLVVIRLIISGVLLLAATYVATKKNIFKVFKNRHDIFSFIMFGFGGMLAVQYTYFVAIKYSNAATATILQYLSPVIITIYLIVHLKKLPSLYEVIGIILALIGTFFIITKGDIKTINISGITLFWGILSAIAAAVNTLQPRRILAKWGSNLVAGWGMVIGGVLMSFVHSPFQFKGHISLVSISCVAVVVIIGTLIPFWLYMESIKYIKPTEASILGAFEPLSAAILSLAFFNLHFSVLEWLGSGCIILTTIILSTVKNSSN</sequence>
<keyword evidence="10" id="KW-1185">Reference proteome</keyword>
<dbReference type="Pfam" id="PF00892">
    <property type="entry name" value="EamA"/>
    <property type="match status" value="2"/>
</dbReference>
<dbReference type="InterPro" id="IPR000620">
    <property type="entry name" value="EamA_dom"/>
</dbReference>
<keyword evidence="5 7" id="KW-1133">Transmembrane helix</keyword>
<protein>
    <submittedName>
        <fullName evidence="9">Predicted permease</fullName>
    </submittedName>
</protein>
<keyword evidence="3" id="KW-1003">Cell membrane</keyword>
<accession>Q97KP2</accession>
<dbReference type="InterPro" id="IPR037185">
    <property type="entry name" value="EmrE-like"/>
</dbReference>
<feature type="transmembrane region" description="Helical" evidence="7">
    <location>
        <begin position="16"/>
        <end position="37"/>
    </location>
</feature>
<feature type="domain" description="EamA" evidence="8">
    <location>
        <begin position="14"/>
        <end position="153"/>
    </location>
</feature>
<feature type="transmembrane region" description="Helical" evidence="7">
    <location>
        <begin position="282"/>
        <end position="301"/>
    </location>
</feature>
<evidence type="ECO:0000256" key="5">
    <source>
        <dbReference type="ARBA" id="ARBA00022989"/>
    </source>
</evidence>
<evidence type="ECO:0000256" key="2">
    <source>
        <dbReference type="ARBA" id="ARBA00007362"/>
    </source>
</evidence>
<comment type="subcellular location">
    <subcellularLocation>
        <location evidence="1">Cell membrane</location>
        <topology evidence="1">Multi-pass membrane protein</topology>
    </subcellularLocation>
</comment>
<dbReference type="PANTHER" id="PTHR32322">
    <property type="entry name" value="INNER MEMBRANE TRANSPORTER"/>
    <property type="match status" value="1"/>
</dbReference>
<dbReference type="Proteomes" id="UP000000814">
    <property type="component" value="Chromosome"/>
</dbReference>
<evidence type="ECO:0000256" key="1">
    <source>
        <dbReference type="ARBA" id="ARBA00004651"/>
    </source>
</evidence>
<gene>
    <name evidence="9" type="ordered locus">CA_C0875</name>
</gene>
<dbReference type="STRING" id="272562.CA_C0875"/>
<evidence type="ECO:0000256" key="4">
    <source>
        <dbReference type="ARBA" id="ARBA00022692"/>
    </source>
</evidence>
<reference evidence="9 10" key="1">
    <citation type="journal article" date="2001" name="J. Bacteriol.">
        <title>Genome sequence and comparative analysis of the solvent-producing bacterium Clostridium acetobutylicum.</title>
        <authorList>
            <person name="Nolling J."/>
            <person name="Breton G."/>
            <person name="Omelchenko M.V."/>
            <person name="Makarova K.S."/>
            <person name="Zeng Q."/>
            <person name="Gibson R."/>
            <person name="Lee H.M."/>
            <person name="Dubois J."/>
            <person name="Qiu D."/>
            <person name="Hitti J."/>
            <person name="Wolf Y.I."/>
            <person name="Tatusov R.L."/>
            <person name="Sabathe F."/>
            <person name="Doucette-Stamm L."/>
            <person name="Soucaille P."/>
            <person name="Daly M.J."/>
            <person name="Bennett G.N."/>
            <person name="Koonin E.V."/>
            <person name="Smith D.R."/>
        </authorList>
    </citation>
    <scope>NUCLEOTIDE SEQUENCE [LARGE SCALE GENOMIC DNA]</scope>
    <source>
        <strain evidence="10">ATCC 824 / DSM 792 / JCM 1419 / LMG 5710 / VKM B-1787</strain>
    </source>
</reference>
<feature type="transmembrane region" description="Helical" evidence="7">
    <location>
        <begin position="192"/>
        <end position="212"/>
    </location>
</feature>
<comment type="similarity">
    <text evidence="2">Belongs to the EamA transporter family.</text>
</comment>
<keyword evidence="4 7" id="KW-0812">Transmembrane</keyword>
<feature type="transmembrane region" description="Helical" evidence="7">
    <location>
        <begin position="79"/>
        <end position="102"/>
    </location>
</feature>
<feature type="transmembrane region" description="Helical" evidence="7">
    <location>
        <begin position="135"/>
        <end position="154"/>
    </location>
</feature>
<dbReference type="EMBL" id="AE001437">
    <property type="protein sequence ID" value="AAK78851.1"/>
    <property type="molecule type" value="Genomic_DNA"/>
</dbReference>
<feature type="domain" description="EamA" evidence="8">
    <location>
        <begin position="167"/>
        <end position="299"/>
    </location>
</feature>
<dbReference type="OrthoDB" id="9810818at2"/>
<evidence type="ECO:0000313" key="9">
    <source>
        <dbReference type="EMBL" id="AAK78851.1"/>
    </source>
</evidence>
<dbReference type="RefSeq" id="WP_010964193.1">
    <property type="nucleotide sequence ID" value="NC_003030.1"/>
</dbReference>
<dbReference type="PATRIC" id="fig|272562.8.peg.1085"/>
<feature type="transmembrane region" description="Helical" evidence="7">
    <location>
        <begin position="224"/>
        <end position="245"/>
    </location>
</feature>
<dbReference type="PANTHER" id="PTHR32322:SF18">
    <property type="entry name" value="S-ADENOSYLMETHIONINE_S-ADENOSYLHOMOCYSTEINE TRANSPORTER"/>
    <property type="match status" value="1"/>
</dbReference>
<evidence type="ECO:0000256" key="3">
    <source>
        <dbReference type="ARBA" id="ARBA00022475"/>
    </source>
</evidence>
<dbReference type="AlphaFoldDB" id="Q97KP2"/>
<keyword evidence="6 7" id="KW-0472">Membrane</keyword>